<evidence type="ECO:0000256" key="4">
    <source>
        <dbReference type="ARBA" id="ARBA00022898"/>
    </source>
</evidence>
<protein>
    <recommendedName>
        <fullName evidence="3">cysteine synthase</fullName>
        <ecNumber evidence="3">2.5.1.47</ecNumber>
    </recommendedName>
</protein>
<dbReference type="InterPro" id="IPR050214">
    <property type="entry name" value="Cys_Synth/Cystath_Beta-Synth"/>
</dbReference>
<comment type="caution">
    <text evidence="8">The sequence shown here is derived from an EMBL/GenBank/DDBJ whole genome shotgun (WGS) entry which is preliminary data.</text>
</comment>
<evidence type="ECO:0000256" key="2">
    <source>
        <dbReference type="ARBA" id="ARBA00004962"/>
    </source>
</evidence>
<feature type="domain" description="Tryptophan synthase beta chain-like PALP" evidence="6">
    <location>
        <begin position="6"/>
        <end position="294"/>
    </location>
</feature>
<comment type="cofactor">
    <cofactor evidence="1">
        <name>pyridoxal 5'-phosphate</name>
        <dbReference type="ChEBI" id="CHEBI:597326"/>
    </cofactor>
</comment>
<dbReference type="EC" id="2.5.1.47" evidence="3"/>
<evidence type="ECO:0000256" key="1">
    <source>
        <dbReference type="ARBA" id="ARBA00001933"/>
    </source>
</evidence>
<organism evidence="8 10">
    <name type="scientific">Yersinia nurmii</name>
    <dbReference type="NCBI Taxonomy" id="685706"/>
    <lineage>
        <taxon>Bacteria</taxon>
        <taxon>Pseudomonadati</taxon>
        <taxon>Pseudomonadota</taxon>
        <taxon>Gammaproteobacteria</taxon>
        <taxon>Enterobacterales</taxon>
        <taxon>Yersiniaceae</taxon>
        <taxon>Yersinia</taxon>
    </lineage>
</organism>
<proteinExistence type="predicted"/>
<dbReference type="Proteomes" id="UP001167864">
    <property type="component" value="Unassembled WGS sequence"/>
</dbReference>
<dbReference type="EMBL" id="CPYD01000003">
    <property type="protein sequence ID" value="CNE22614.1"/>
    <property type="molecule type" value="Genomic_DNA"/>
</dbReference>
<gene>
    <name evidence="7" type="primary">cysM2</name>
    <name evidence="7" type="ORF">ERS137967_01047</name>
    <name evidence="8" type="ORF">QVN42_16615</name>
</gene>
<dbReference type="EMBL" id="JAUEHU010000019">
    <property type="protein sequence ID" value="MDN0088976.1"/>
    <property type="molecule type" value="Genomic_DNA"/>
</dbReference>
<dbReference type="Gene3D" id="3.40.50.1100">
    <property type="match status" value="2"/>
</dbReference>
<reference evidence="7 9" key="1">
    <citation type="submission" date="2015-03" db="EMBL/GenBank/DDBJ databases">
        <authorList>
            <consortium name="Pathogen Informatics"/>
            <person name="Murphy D."/>
        </authorList>
    </citation>
    <scope>NUCLEOTIDE SEQUENCE [LARGE SCALE GENOMIC DNA]</scope>
    <source>
        <strain evidence="7">Type strain: CIP110231</strain>
        <strain evidence="9">type strain: CIP110231</strain>
    </source>
</reference>
<evidence type="ECO:0000313" key="8">
    <source>
        <dbReference type="EMBL" id="MDN0088976.1"/>
    </source>
</evidence>
<dbReference type="CDD" id="cd01561">
    <property type="entry name" value="CBS_like"/>
    <property type="match status" value="1"/>
</dbReference>
<dbReference type="InterPro" id="IPR036052">
    <property type="entry name" value="TrpB-like_PALP_sf"/>
</dbReference>
<keyword evidence="4" id="KW-0663">Pyridoxal phosphate</keyword>
<sequence>MEIADIGHTALIEINRLRRNGNRVFSKCEYNNPTGSHKDRTFIHIINELESNNRITKGMTLVDCSTGNGGASLAWIAQKKGYKAVIFMPEGMTQERKNQILSFGATIIETPKEAFLSGATDSANLFVKNNQKGSFFIDQSSSLLNKSAWYQCGNEISNELKEKGIIPDYFVCSIGTGGTFSGIARILKSDFVSLQTIAIEVENSAPLYAIRHSLDFTHRNHNLMGLGSGFVSGNTDIELIDEIVTVNGKRSWDKMKEYNENERLYIGPTGGANLVICEDLLKRVRNKNIVTIFFDSAWKYKSRWDGVYPEYIE</sequence>
<evidence type="ECO:0000256" key="5">
    <source>
        <dbReference type="ARBA" id="ARBA00047931"/>
    </source>
</evidence>
<keyword evidence="8" id="KW-0808">Transferase</keyword>
<evidence type="ECO:0000313" key="7">
    <source>
        <dbReference type="EMBL" id="CNE22614.1"/>
    </source>
</evidence>
<comment type="pathway">
    <text evidence="2">Amino-acid biosynthesis; L-cysteine biosynthesis; L-cysteine from L-serine: step 2/2.</text>
</comment>
<dbReference type="GO" id="GO:0004124">
    <property type="term" value="F:cysteine synthase activity"/>
    <property type="evidence" value="ECO:0007669"/>
    <property type="project" value="UniProtKB-EC"/>
</dbReference>
<evidence type="ECO:0000313" key="10">
    <source>
        <dbReference type="Proteomes" id="UP001167864"/>
    </source>
</evidence>
<reference evidence="8" key="2">
    <citation type="submission" date="2023-06" db="EMBL/GenBank/DDBJ databases">
        <authorList>
            <person name="Polev D.E."/>
            <person name="Saitova A.T."/>
            <person name="Bogumilchik E.A."/>
            <person name="Kokorina G.I."/>
            <person name="Voskresenskaia E.A."/>
        </authorList>
    </citation>
    <scope>NUCLEOTIDE SEQUENCE</scope>
    <source>
        <strain evidence="8">2145 StPb PI</strain>
    </source>
</reference>
<dbReference type="RefSeq" id="WP_049597238.1">
    <property type="nucleotide sequence ID" value="NZ_CPYD01000003.1"/>
</dbReference>
<evidence type="ECO:0000259" key="6">
    <source>
        <dbReference type="Pfam" id="PF00291"/>
    </source>
</evidence>
<dbReference type="PANTHER" id="PTHR10314">
    <property type="entry name" value="CYSTATHIONINE BETA-SYNTHASE"/>
    <property type="match status" value="1"/>
</dbReference>
<dbReference type="Pfam" id="PF00291">
    <property type="entry name" value="PALP"/>
    <property type="match status" value="1"/>
</dbReference>
<name>A0AAW7K4H7_9GAMM</name>
<keyword evidence="9" id="KW-1185">Reference proteome</keyword>
<dbReference type="SUPFAM" id="SSF53686">
    <property type="entry name" value="Tryptophan synthase beta subunit-like PLP-dependent enzymes"/>
    <property type="match status" value="1"/>
</dbReference>
<evidence type="ECO:0000313" key="9">
    <source>
        <dbReference type="Proteomes" id="UP000040578"/>
    </source>
</evidence>
<accession>A0AAW7K4H7</accession>
<dbReference type="AlphaFoldDB" id="A0AAW7K4H7"/>
<dbReference type="InterPro" id="IPR001926">
    <property type="entry name" value="TrpB-like_PALP"/>
</dbReference>
<comment type="catalytic activity">
    <reaction evidence="5">
        <text>O-acetyl-L-serine + hydrogen sulfide = L-cysteine + acetate</text>
        <dbReference type="Rhea" id="RHEA:14829"/>
        <dbReference type="ChEBI" id="CHEBI:29919"/>
        <dbReference type="ChEBI" id="CHEBI:30089"/>
        <dbReference type="ChEBI" id="CHEBI:35235"/>
        <dbReference type="ChEBI" id="CHEBI:58340"/>
        <dbReference type="EC" id="2.5.1.47"/>
    </reaction>
</comment>
<evidence type="ECO:0000256" key="3">
    <source>
        <dbReference type="ARBA" id="ARBA00012681"/>
    </source>
</evidence>
<dbReference type="Proteomes" id="UP000040578">
    <property type="component" value="Unassembled WGS sequence"/>
</dbReference>